<dbReference type="CDD" id="cd04163">
    <property type="entry name" value="Era"/>
    <property type="match status" value="1"/>
</dbReference>
<dbReference type="GO" id="GO:0005525">
    <property type="term" value="F:GTP binding"/>
    <property type="evidence" value="ECO:0007669"/>
    <property type="project" value="UniProtKB-UniRule"/>
</dbReference>
<evidence type="ECO:0000256" key="4">
    <source>
        <dbReference type="ARBA" id="ARBA00022884"/>
    </source>
</evidence>
<keyword evidence="6" id="KW-0472">Membrane</keyword>
<evidence type="ECO:0000256" key="3">
    <source>
        <dbReference type="ARBA" id="ARBA00022741"/>
    </source>
</evidence>
<keyword evidence="5 6" id="KW-0342">GTP-binding</keyword>
<dbReference type="PANTHER" id="PTHR42698:SF1">
    <property type="entry name" value="GTPASE ERA, MITOCHONDRIAL"/>
    <property type="match status" value="1"/>
</dbReference>
<dbReference type="InterPro" id="IPR005225">
    <property type="entry name" value="Small_GTP-bd"/>
</dbReference>
<reference evidence="9 10" key="1">
    <citation type="submission" date="2015-10" db="EMBL/GenBank/DDBJ databases">
        <title>Metagenome-Assembled Genomes uncover a global brackish microbiome.</title>
        <authorList>
            <person name="Hugerth L.W."/>
            <person name="Larsson J."/>
            <person name="Alneberg J."/>
            <person name="Lindh M.V."/>
            <person name="Legrand C."/>
            <person name="Pinhassi J."/>
            <person name="Andersson A.F."/>
        </authorList>
    </citation>
    <scope>NUCLEOTIDE SEQUENCE [LARGE SCALE GENOMIC DNA]</scope>
    <source>
        <strain evidence="9">BACL2 MAG-121220-bin52</strain>
    </source>
</reference>
<evidence type="ECO:0000313" key="10">
    <source>
        <dbReference type="Proteomes" id="UP000054017"/>
    </source>
</evidence>
<keyword evidence="4 6" id="KW-0694">RNA-binding</keyword>
<evidence type="ECO:0000256" key="5">
    <source>
        <dbReference type="ARBA" id="ARBA00023134"/>
    </source>
</evidence>
<dbReference type="PANTHER" id="PTHR42698">
    <property type="entry name" value="GTPASE ERA"/>
    <property type="match status" value="1"/>
</dbReference>
<dbReference type="SUPFAM" id="SSF52540">
    <property type="entry name" value="P-loop containing nucleoside triphosphate hydrolases"/>
    <property type="match status" value="1"/>
</dbReference>
<dbReference type="PRINTS" id="PR00326">
    <property type="entry name" value="GTP1OBG"/>
</dbReference>
<comment type="function">
    <text evidence="6">An essential GTPase that binds both GDP and GTP, with rapid nucleotide exchange. Plays a role in 16S rRNA processing and 30S ribosomal subunit biogenesis and possibly also in cell cycle regulation and energy metabolism.</text>
</comment>
<dbReference type="InterPro" id="IPR030388">
    <property type="entry name" value="G_ERA_dom"/>
</dbReference>
<evidence type="ECO:0000256" key="7">
    <source>
        <dbReference type="PROSITE-ProRule" id="PRU01050"/>
    </source>
</evidence>
<evidence type="ECO:0000256" key="2">
    <source>
        <dbReference type="ARBA" id="ARBA00020484"/>
    </source>
</evidence>
<gene>
    <name evidence="6" type="primary">era</name>
    <name evidence="9" type="ORF">ABR65_02610</name>
</gene>
<dbReference type="InterPro" id="IPR015946">
    <property type="entry name" value="KH_dom-like_a/b"/>
</dbReference>
<evidence type="ECO:0000256" key="6">
    <source>
        <dbReference type="HAMAP-Rule" id="MF_00367"/>
    </source>
</evidence>
<dbReference type="GO" id="GO:0003924">
    <property type="term" value="F:GTPase activity"/>
    <property type="evidence" value="ECO:0007669"/>
    <property type="project" value="UniProtKB-UniRule"/>
</dbReference>
<dbReference type="SUPFAM" id="SSF54814">
    <property type="entry name" value="Prokaryotic type KH domain (KH-domain type II)"/>
    <property type="match status" value="1"/>
</dbReference>
<dbReference type="NCBIfam" id="TIGR00231">
    <property type="entry name" value="small_GTP"/>
    <property type="match status" value="1"/>
</dbReference>
<dbReference type="PROSITE" id="PS51713">
    <property type="entry name" value="G_ERA"/>
    <property type="match status" value="1"/>
</dbReference>
<dbReference type="GO" id="GO:0005886">
    <property type="term" value="C:plasma membrane"/>
    <property type="evidence" value="ECO:0007669"/>
    <property type="project" value="UniProtKB-SubCell"/>
</dbReference>
<keyword evidence="6" id="KW-0699">rRNA-binding</keyword>
<dbReference type="GO" id="GO:0070181">
    <property type="term" value="F:small ribosomal subunit rRNA binding"/>
    <property type="evidence" value="ECO:0007669"/>
    <property type="project" value="UniProtKB-UniRule"/>
</dbReference>
<dbReference type="GO" id="GO:0005829">
    <property type="term" value="C:cytosol"/>
    <property type="evidence" value="ECO:0007669"/>
    <property type="project" value="TreeGrafter"/>
</dbReference>
<dbReference type="GO" id="GO:0043024">
    <property type="term" value="F:ribosomal small subunit binding"/>
    <property type="evidence" value="ECO:0007669"/>
    <property type="project" value="TreeGrafter"/>
</dbReference>
<dbReference type="InterPro" id="IPR009019">
    <property type="entry name" value="KH_sf_prok-type"/>
</dbReference>
<evidence type="ECO:0000256" key="1">
    <source>
        <dbReference type="ARBA" id="ARBA00007921"/>
    </source>
</evidence>
<dbReference type="Pfam" id="PF07650">
    <property type="entry name" value="KH_2"/>
    <property type="match status" value="1"/>
</dbReference>
<comment type="subcellular location">
    <subcellularLocation>
        <location evidence="6">Cytoplasm</location>
    </subcellularLocation>
    <subcellularLocation>
        <location evidence="6">Cell membrane</location>
        <topology evidence="6">Peripheral membrane protein</topology>
    </subcellularLocation>
</comment>
<dbReference type="HAMAP" id="MF_00367">
    <property type="entry name" value="GTPase_Era"/>
    <property type="match status" value="1"/>
</dbReference>
<keyword evidence="3 6" id="KW-0547">Nucleotide-binding</keyword>
<evidence type="ECO:0000313" key="9">
    <source>
        <dbReference type="EMBL" id="KRO33046.1"/>
    </source>
</evidence>
<feature type="binding site" evidence="6">
    <location>
        <begin position="59"/>
        <end position="63"/>
    </location>
    <ligand>
        <name>GTP</name>
        <dbReference type="ChEBI" id="CHEBI:37565"/>
    </ligand>
</feature>
<dbReference type="Pfam" id="PF01926">
    <property type="entry name" value="MMR_HSR1"/>
    <property type="match status" value="1"/>
</dbReference>
<dbReference type="NCBIfam" id="TIGR00436">
    <property type="entry name" value="era"/>
    <property type="match status" value="1"/>
</dbReference>
<dbReference type="NCBIfam" id="NF000908">
    <property type="entry name" value="PRK00089.1"/>
    <property type="match status" value="1"/>
</dbReference>
<comment type="similarity">
    <text evidence="1 6 7">Belongs to the TRAFAC class TrmE-Era-EngA-EngB-Septin-like GTPase superfamily. Era GTPase family.</text>
</comment>
<dbReference type="InterPro" id="IPR027417">
    <property type="entry name" value="P-loop_NTPase"/>
</dbReference>
<comment type="caution">
    <text evidence="9">The sequence shown here is derived from an EMBL/GenBank/DDBJ whole genome shotgun (WGS) entry which is preliminary data.</text>
</comment>
<comment type="subunit">
    <text evidence="6">Monomer.</text>
</comment>
<dbReference type="CDD" id="cd22534">
    <property type="entry name" value="KH-II_Era"/>
    <property type="match status" value="1"/>
</dbReference>
<accession>A0A0R2P4N6</accession>
<feature type="domain" description="Era-type G" evidence="8">
    <location>
        <begin position="4"/>
        <end position="177"/>
    </location>
</feature>
<keyword evidence="6" id="KW-0963">Cytoplasm</keyword>
<dbReference type="InterPro" id="IPR005662">
    <property type="entry name" value="GTPase_Era-like"/>
</dbReference>
<dbReference type="InterPro" id="IPR006073">
    <property type="entry name" value="GTP-bd"/>
</dbReference>
<dbReference type="InterPro" id="IPR004044">
    <property type="entry name" value="KH_dom_type_2"/>
</dbReference>
<organism evidence="9 10">
    <name type="scientific">Actinobacteria bacterium BACL2 MAG-121220-bin52</name>
    <dbReference type="NCBI Taxonomy" id="1655573"/>
    <lineage>
        <taxon>Bacteria</taxon>
        <taxon>Bacillati</taxon>
        <taxon>Actinomycetota</taxon>
        <taxon>Actinomycetes</taxon>
        <taxon>Actinomycetes incertae sedis</taxon>
        <taxon>ac1 cluster</taxon>
    </lineage>
</organism>
<keyword evidence="6" id="KW-0690">Ribosome biogenesis</keyword>
<dbReference type="EMBL" id="LIAX01000068">
    <property type="protein sequence ID" value="KRO33046.1"/>
    <property type="molecule type" value="Genomic_DNA"/>
</dbReference>
<comment type="caution">
    <text evidence="6 7">Lacks conserved residue(s) required for the propagation of feature annotation.</text>
</comment>
<dbReference type="Proteomes" id="UP000054017">
    <property type="component" value="Unassembled WGS sequence"/>
</dbReference>
<keyword evidence="6" id="KW-1003">Cell membrane</keyword>
<name>A0A0R2P4N6_9ACTN</name>
<feature type="binding site" evidence="6">
    <location>
        <begin position="12"/>
        <end position="19"/>
    </location>
    <ligand>
        <name>GTP</name>
        <dbReference type="ChEBI" id="CHEBI:37565"/>
    </ligand>
</feature>
<dbReference type="Gene3D" id="3.30.300.20">
    <property type="match status" value="1"/>
</dbReference>
<dbReference type="Gene3D" id="3.40.50.300">
    <property type="entry name" value="P-loop containing nucleotide triphosphate hydrolases"/>
    <property type="match status" value="1"/>
</dbReference>
<dbReference type="GO" id="GO:0000028">
    <property type="term" value="P:ribosomal small subunit assembly"/>
    <property type="evidence" value="ECO:0007669"/>
    <property type="project" value="TreeGrafter"/>
</dbReference>
<protein>
    <recommendedName>
        <fullName evidence="2 6">GTPase Era</fullName>
    </recommendedName>
</protein>
<proteinExistence type="inferred from homology"/>
<sequence length="307" mass="33595">MTHKAAFVAIVGRPNTGKSTLVNALVGEKIVITSHHPNTTRNAIRGIVTRPDFQLVVVDTPGVHKPKTLLGGALNSIVNENMESVDAIVLCIPAVEAIGAGDLFIAKEMARHRSAKKICAITMIDMAKKALMPEQLIAASKLAEDAGFAWDEVVPLSAKTDDQVQLLMDLLAKYAPESPPFYPADMSSDQELNTQIADLIREAAIEDVFEEVPHSIAVLIDEISERDKREEGDTPFFDIHASIIVERDSQKAIIIGHKGERLKQVGIVARGEIEKKLKARIFLGLHVKVMANWQSDSKALLKLGFTR</sequence>
<evidence type="ECO:0000259" key="8">
    <source>
        <dbReference type="PROSITE" id="PS51713"/>
    </source>
</evidence>
<dbReference type="AlphaFoldDB" id="A0A0R2P4N6"/>